<dbReference type="EMBL" id="WMLF01000068">
    <property type="protein sequence ID" value="MBB1243361.1"/>
    <property type="molecule type" value="Genomic_DNA"/>
</dbReference>
<evidence type="ECO:0000313" key="3">
    <source>
        <dbReference type="EMBL" id="MBB1243361.1"/>
    </source>
</evidence>
<reference evidence="4" key="1">
    <citation type="journal article" date="2020" name="Syst. Appl. Microbiol.">
        <title>Streptomyces alkaliterrae sp. nov., isolated from an alkaline soil, and emended descriptions of Streptomyces alkaliphilus, Streptomyces calidiresistens and Streptomyces durbertensis.</title>
        <authorList>
            <person name="Swiecimska M."/>
            <person name="Golinska P."/>
            <person name="Nouioui I."/>
            <person name="Wypij M."/>
            <person name="Rai M."/>
            <person name="Sangal V."/>
            <person name="Goodfellow M."/>
        </authorList>
    </citation>
    <scope>NUCLEOTIDE SEQUENCE [LARGE SCALE GENOMIC DNA]</scope>
    <source>
        <strain evidence="4">DSM 104538</strain>
    </source>
</reference>
<feature type="non-terminal residue" evidence="3">
    <location>
        <position position="111"/>
    </location>
</feature>
<protein>
    <submittedName>
        <fullName evidence="3">Uncharacterized protein</fullName>
    </submittedName>
</protein>
<feature type="signal peptide" evidence="2">
    <location>
        <begin position="1"/>
        <end position="28"/>
    </location>
</feature>
<keyword evidence="4" id="KW-1185">Reference proteome</keyword>
<feature type="region of interest" description="Disordered" evidence="1">
    <location>
        <begin position="21"/>
        <end position="111"/>
    </location>
</feature>
<feature type="chain" id="PRO_5046110756" evidence="2">
    <location>
        <begin position="29"/>
        <end position="111"/>
    </location>
</feature>
<name>A0ABR6EDF3_9ACTN</name>
<gene>
    <name evidence="3" type="ORF">GL263_07260</name>
</gene>
<evidence type="ECO:0000313" key="4">
    <source>
        <dbReference type="Proteomes" id="UP000766698"/>
    </source>
</evidence>
<keyword evidence="2" id="KW-0732">Signal</keyword>
<organism evidence="3 4">
    <name type="scientific">Streptomyces durbertensis</name>
    <dbReference type="NCBI Taxonomy" id="2448886"/>
    <lineage>
        <taxon>Bacteria</taxon>
        <taxon>Bacillati</taxon>
        <taxon>Actinomycetota</taxon>
        <taxon>Actinomycetes</taxon>
        <taxon>Kitasatosporales</taxon>
        <taxon>Streptomycetaceae</taxon>
        <taxon>Streptomyces</taxon>
    </lineage>
</organism>
<proteinExistence type="predicted"/>
<evidence type="ECO:0000256" key="2">
    <source>
        <dbReference type="SAM" id="SignalP"/>
    </source>
</evidence>
<sequence>MPGGRAAMAVMPSALLLGIGLSPNVAGAQPGGRDNPFQDGPCVSAPDRVDTDPEAAGKPGAGPTPGPERSAAPPSSAPPSSAPPSSAAPERRPGGTSGGAEPSAAPTSSPT</sequence>
<evidence type="ECO:0000256" key="1">
    <source>
        <dbReference type="SAM" id="MobiDB-lite"/>
    </source>
</evidence>
<comment type="caution">
    <text evidence="3">The sequence shown here is derived from an EMBL/GenBank/DDBJ whole genome shotgun (WGS) entry which is preliminary data.</text>
</comment>
<dbReference type="Proteomes" id="UP000766698">
    <property type="component" value="Unassembled WGS sequence"/>
</dbReference>
<accession>A0ABR6EDF3</accession>